<keyword evidence="4" id="KW-0547">Nucleotide-binding</keyword>
<keyword evidence="5" id="KW-0418">Kinase</keyword>
<proteinExistence type="inferred from homology"/>
<comment type="caution">
    <text evidence="8">The sequence shown here is derived from an EMBL/GenBank/DDBJ whole genome shotgun (WGS) entry which is preliminary data.</text>
</comment>
<dbReference type="AlphaFoldDB" id="A0A423XP86"/>
<dbReference type="FunCoup" id="A0A423XP86">
    <property type="interactions" value="366"/>
</dbReference>
<evidence type="ECO:0000256" key="5">
    <source>
        <dbReference type="ARBA" id="ARBA00022777"/>
    </source>
</evidence>
<dbReference type="InterPro" id="IPR029056">
    <property type="entry name" value="Ribokinase-like"/>
</dbReference>
<evidence type="ECO:0000256" key="4">
    <source>
        <dbReference type="ARBA" id="ARBA00022741"/>
    </source>
</evidence>
<dbReference type="GO" id="GO:0005829">
    <property type="term" value="C:cytosol"/>
    <property type="evidence" value="ECO:0007669"/>
    <property type="project" value="TreeGrafter"/>
</dbReference>
<comment type="similarity">
    <text evidence="1">Belongs to the pyridoxine kinase family.</text>
</comment>
<dbReference type="InParanoid" id="A0A423XP86"/>
<evidence type="ECO:0000256" key="2">
    <source>
        <dbReference type="ARBA" id="ARBA00012104"/>
    </source>
</evidence>
<dbReference type="OrthoDB" id="2104723at2759"/>
<dbReference type="GO" id="GO:0009443">
    <property type="term" value="P:pyridoxal 5'-phosphate salvage"/>
    <property type="evidence" value="ECO:0007669"/>
    <property type="project" value="InterPro"/>
</dbReference>
<dbReference type="Proteomes" id="UP000285146">
    <property type="component" value="Unassembled WGS sequence"/>
</dbReference>
<evidence type="ECO:0000259" key="7">
    <source>
        <dbReference type="Pfam" id="PF08543"/>
    </source>
</evidence>
<sequence>MSYDLPVPETRVLAVASHPEVGGLGLTASGRSRYVGNKIAVFTMQSLGCDVAALNTVQFSNHTGYRQVKGTKVSAQEITDLYDGLKQSYLDDFDMMLSGYIPGAEAVQAVGRIAEDLRAKAQPRPGSFFWVLDPVMGDNGKLYVADDVVPAYKDLLPNADLILPNQFEAEILSDVKITDMTTLTRAIEVIHRKFHVPHIILTSVSLDDNNDPSYAGKTLSVVGSSMTSDRRPRAFKIRFPALDAYFSGTGDMFAALMVVRMRQAVHEAGGGLQDTASWLSPDGIDALDLPLARAAESVLATMHEVLAATVESMKVEVEKAQAEVGADDAKRMHLARSKAAELKLVRHLGALRRPKATFKAQPM</sequence>
<dbReference type="CDD" id="cd01173">
    <property type="entry name" value="pyridoxal_pyridoxamine_kinase"/>
    <property type="match status" value="1"/>
</dbReference>
<accession>A0A423XP86</accession>
<dbReference type="PANTHER" id="PTHR10534">
    <property type="entry name" value="PYRIDOXAL KINASE"/>
    <property type="match status" value="1"/>
</dbReference>
<dbReference type="GO" id="GO:0008478">
    <property type="term" value="F:pyridoxal kinase activity"/>
    <property type="evidence" value="ECO:0007669"/>
    <property type="project" value="UniProtKB-EC"/>
</dbReference>
<dbReference type="SUPFAM" id="SSF53613">
    <property type="entry name" value="Ribokinase-like"/>
    <property type="match status" value="1"/>
</dbReference>
<evidence type="ECO:0000313" key="9">
    <source>
        <dbReference type="Proteomes" id="UP000285146"/>
    </source>
</evidence>
<feature type="domain" description="Pyridoxamine kinase/Phosphomethylpyrimidine kinase" evidence="7">
    <location>
        <begin position="129"/>
        <end position="219"/>
    </location>
</feature>
<keyword evidence="9" id="KW-1185">Reference proteome</keyword>
<dbReference type="EC" id="2.7.1.35" evidence="2"/>
<dbReference type="Gene3D" id="3.40.1190.20">
    <property type="match status" value="1"/>
</dbReference>
<evidence type="ECO:0000256" key="3">
    <source>
        <dbReference type="ARBA" id="ARBA00022679"/>
    </source>
</evidence>
<organism evidence="8 9">
    <name type="scientific">Cytospora leucostoma</name>
    <dbReference type="NCBI Taxonomy" id="1230097"/>
    <lineage>
        <taxon>Eukaryota</taxon>
        <taxon>Fungi</taxon>
        <taxon>Dikarya</taxon>
        <taxon>Ascomycota</taxon>
        <taxon>Pezizomycotina</taxon>
        <taxon>Sordariomycetes</taxon>
        <taxon>Sordariomycetidae</taxon>
        <taxon>Diaporthales</taxon>
        <taxon>Cytosporaceae</taxon>
        <taxon>Cytospora</taxon>
    </lineage>
</organism>
<dbReference type="PANTHER" id="PTHR10534:SF2">
    <property type="entry name" value="PYRIDOXAL KINASE"/>
    <property type="match status" value="1"/>
</dbReference>
<keyword evidence="6" id="KW-0067">ATP-binding</keyword>
<dbReference type="GO" id="GO:0005524">
    <property type="term" value="F:ATP binding"/>
    <property type="evidence" value="ECO:0007669"/>
    <property type="project" value="UniProtKB-KW"/>
</dbReference>
<evidence type="ECO:0000256" key="6">
    <source>
        <dbReference type="ARBA" id="ARBA00022840"/>
    </source>
</evidence>
<dbReference type="InterPro" id="IPR013749">
    <property type="entry name" value="PM/HMP-P_kinase-1"/>
</dbReference>
<dbReference type="NCBIfam" id="TIGR00687">
    <property type="entry name" value="pyridox_kin"/>
    <property type="match status" value="1"/>
</dbReference>
<reference evidence="8 9" key="1">
    <citation type="submission" date="2015-09" db="EMBL/GenBank/DDBJ databases">
        <title>Host preference determinants of Valsa canker pathogens revealed by comparative genomics.</title>
        <authorList>
            <person name="Yin Z."/>
            <person name="Huang L."/>
        </authorList>
    </citation>
    <scope>NUCLEOTIDE SEQUENCE [LARGE SCALE GENOMIC DNA]</scope>
    <source>
        <strain evidence="8 9">SXYLt</strain>
    </source>
</reference>
<name>A0A423XP86_9PEZI</name>
<dbReference type="InterPro" id="IPR004625">
    <property type="entry name" value="PyrdxlKinase"/>
</dbReference>
<evidence type="ECO:0000313" key="8">
    <source>
        <dbReference type="EMBL" id="ROW18329.1"/>
    </source>
</evidence>
<dbReference type="EMBL" id="LKEB01000001">
    <property type="protein sequence ID" value="ROW18329.1"/>
    <property type="molecule type" value="Genomic_DNA"/>
</dbReference>
<protein>
    <recommendedName>
        <fullName evidence="2">pyridoxal kinase</fullName>
        <ecNumber evidence="2">2.7.1.35</ecNumber>
    </recommendedName>
</protein>
<keyword evidence="3" id="KW-0808">Transferase</keyword>
<dbReference type="Pfam" id="PF08543">
    <property type="entry name" value="Phos_pyr_kin"/>
    <property type="match status" value="1"/>
</dbReference>
<gene>
    <name evidence="8" type="ORF">VPNG_00322</name>
</gene>
<dbReference type="STRING" id="1230097.A0A423XP86"/>
<evidence type="ECO:0000256" key="1">
    <source>
        <dbReference type="ARBA" id="ARBA00008805"/>
    </source>
</evidence>